<dbReference type="InterPro" id="IPR018755">
    <property type="entry name" value="Phage_Mu_Gp48"/>
</dbReference>
<dbReference type="Pfam" id="PF10076">
    <property type="entry name" value="Phage_Mu_Gp48"/>
    <property type="match status" value="1"/>
</dbReference>
<dbReference type="OrthoDB" id="6592844at2"/>
<proteinExistence type="predicted"/>
<dbReference type="RefSeq" id="WP_085480502.1">
    <property type="nucleotide sequence ID" value="NZ_FXAT01000001.1"/>
</dbReference>
<sequence>MSAIFRTEEDWLEQLRALLPPGPAWDADLAPEIDMILWALAAEFARLDRRAVNLLEELDPLTMRELLVDYERVMQLPDECLGEFVTFEERRREVLRRLVGIAGQTPEWFRQLAVEHGYTNAYVIEYRAPRFGRSRFGRDRFGTWAQQFFWRLVLGARLVGGSRFGVARFGERFGGNPNSAIQCLVQRWMPAHTVVRFDYE</sequence>
<gene>
    <name evidence="1" type="ORF">SAMN06265784_101314</name>
</gene>
<protein>
    <submittedName>
        <fullName evidence="1">Uncharacterized protein YmfQ in lambdoid prophage, DUF2313 family</fullName>
    </submittedName>
</protein>
<dbReference type="AlphaFoldDB" id="A0A1X7I495"/>
<name>A0A1X7I495_9BURK</name>
<keyword evidence="2" id="KW-1185">Reference proteome</keyword>
<evidence type="ECO:0000313" key="2">
    <source>
        <dbReference type="Proteomes" id="UP000193228"/>
    </source>
</evidence>
<reference evidence="2" key="1">
    <citation type="submission" date="2017-04" db="EMBL/GenBank/DDBJ databases">
        <authorList>
            <person name="Varghese N."/>
            <person name="Submissions S."/>
        </authorList>
    </citation>
    <scope>NUCLEOTIDE SEQUENCE [LARGE SCALE GENOMIC DNA]</scope>
    <source>
        <strain evidence="2">LMG 29540</strain>
    </source>
</reference>
<dbReference type="STRING" id="1515439.SAMN06265784_101314"/>
<organism evidence="1 2">
    <name type="scientific">Paraburkholderia susongensis</name>
    <dbReference type="NCBI Taxonomy" id="1515439"/>
    <lineage>
        <taxon>Bacteria</taxon>
        <taxon>Pseudomonadati</taxon>
        <taxon>Pseudomonadota</taxon>
        <taxon>Betaproteobacteria</taxon>
        <taxon>Burkholderiales</taxon>
        <taxon>Burkholderiaceae</taxon>
        <taxon>Paraburkholderia</taxon>
    </lineage>
</organism>
<dbReference type="Proteomes" id="UP000193228">
    <property type="component" value="Unassembled WGS sequence"/>
</dbReference>
<accession>A0A1X7I495</accession>
<evidence type="ECO:0000313" key="1">
    <source>
        <dbReference type="EMBL" id="SMG09239.1"/>
    </source>
</evidence>
<dbReference type="EMBL" id="FXAT01000001">
    <property type="protein sequence ID" value="SMG09239.1"/>
    <property type="molecule type" value="Genomic_DNA"/>
</dbReference>